<dbReference type="EMBL" id="JAHCLR010000078">
    <property type="protein sequence ID" value="MBS9536076.1"/>
    <property type="molecule type" value="Genomic_DNA"/>
</dbReference>
<evidence type="ECO:0000313" key="9">
    <source>
        <dbReference type="EMBL" id="MBS9536076.1"/>
    </source>
</evidence>
<dbReference type="Proteomes" id="UP001519535">
    <property type="component" value="Unassembled WGS sequence"/>
</dbReference>
<keyword evidence="10" id="KW-1185">Reference proteome</keyword>
<dbReference type="InterPro" id="IPR050051">
    <property type="entry name" value="EccE_dom"/>
</dbReference>
<name>A0ABS5RRG3_9MYCO</name>
<evidence type="ECO:0000256" key="3">
    <source>
        <dbReference type="ARBA" id="ARBA00022475"/>
    </source>
</evidence>
<evidence type="ECO:0000256" key="1">
    <source>
        <dbReference type="ARBA" id="ARBA00004236"/>
    </source>
</evidence>
<comment type="caution">
    <text evidence="9">The sequence shown here is derived from an EMBL/GenBank/DDBJ whole genome shotgun (WGS) entry which is preliminary data.</text>
</comment>
<evidence type="ECO:0000256" key="5">
    <source>
        <dbReference type="ARBA" id="ARBA00022989"/>
    </source>
</evidence>
<dbReference type="RefSeq" id="WP_214094919.1">
    <property type="nucleotide sequence ID" value="NZ_JAHCLR010000078.1"/>
</dbReference>
<comment type="subcellular location">
    <subcellularLocation>
        <location evidence="1">Cell membrane</location>
    </subcellularLocation>
</comment>
<dbReference type="NCBIfam" id="TIGR03923">
    <property type="entry name" value="T7SS_EccE"/>
    <property type="match status" value="1"/>
</dbReference>
<sequence length="384" mass="41810">MKAQHTFGLKLSWLRVTVIFLIDIAILALAKHWPDALGSADRARWPGVGLAVVITAAALITHRRVPLTAAVVARAADRFASPAAALTAGRTAASDHQRRYSREVVGIRQHHGHLVTVIGIETPVSTGRHSGAPTQAAVLPVELVAVGIRQFDVRLDGIDIVSVQTADDPDGEPGASGSHRRTWLILRLDPLRNAGAIAARESVAATLTAATERLAHSLNERRIDARILSADEFADVDAALLAGLQPGRIRRRRRRLKQKEHKGPRQYAATFWVSPRDITSANLERLWLRETDATVVTVRLAAHRNRTTISVLVRFHRASRLRRKAYAGLNRLNGRQLTALRTSMPAPGHRTLALPTRTVDGDETLQVPLAAPAPPAPARVKMPA</sequence>
<evidence type="ECO:0000256" key="4">
    <source>
        <dbReference type="ARBA" id="ARBA00022692"/>
    </source>
</evidence>
<evidence type="ECO:0000256" key="7">
    <source>
        <dbReference type="SAM" id="Phobius"/>
    </source>
</evidence>
<evidence type="ECO:0000313" key="10">
    <source>
        <dbReference type="Proteomes" id="UP001519535"/>
    </source>
</evidence>
<evidence type="ECO:0000256" key="6">
    <source>
        <dbReference type="ARBA" id="ARBA00023136"/>
    </source>
</evidence>
<feature type="domain" description="Type VII secretion system protein EccE" evidence="8">
    <location>
        <begin position="178"/>
        <end position="273"/>
    </location>
</feature>
<dbReference type="InterPro" id="IPR021368">
    <property type="entry name" value="T7SS_EccE"/>
</dbReference>
<feature type="transmembrane region" description="Helical" evidence="7">
    <location>
        <begin position="12"/>
        <end position="30"/>
    </location>
</feature>
<comment type="similarity">
    <text evidence="2">Belongs to the EccE family.</text>
</comment>
<reference evidence="9 10" key="1">
    <citation type="submission" date="2021-05" db="EMBL/GenBank/DDBJ databases">
        <title>Mycobacterium acidophilum sp. nov., an extremely acid-tolerant member of the genus Mycobacterium.</title>
        <authorList>
            <person name="Xia J."/>
        </authorList>
    </citation>
    <scope>NUCLEOTIDE SEQUENCE [LARGE SCALE GENOMIC DNA]</scope>
    <source>
        <strain evidence="9 10">M1</strain>
    </source>
</reference>
<feature type="transmembrane region" description="Helical" evidence="7">
    <location>
        <begin position="42"/>
        <end position="60"/>
    </location>
</feature>
<keyword evidence="6 7" id="KW-0472">Membrane</keyword>
<proteinExistence type="inferred from homology"/>
<dbReference type="Pfam" id="PF11203">
    <property type="entry name" value="EccE"/>
    <property type="match status" value="1"/>
</dbReference>
<gene>
    <name evidence="9" type="primary">eccE</name>
    <name evidence="9" type="ORF">KIH27_21060</name>
</gene>
<keyword evidence="4 7" id="KW-0812">Transmembrane</keyword>
<organism evidence="9 10">
    <name type="scientific">Mycolicibacter acidiphilus</name>
    <dbReference type="NCBI Taxonomy" id="2835306"/>
    <lineage>
        <taxon>Bacteria</taxon>
        <taxon>Bacillati</taxon>
        <taxon>Actinomycetota</taxon>
        <taxon>Actinomycetes</taxon>
        <taxon>Mycobacteriales</taxon>
        <taxon>Mycobacteriaceae</taxon>
        <taxon>Mycolicibacter</taxon>
    </lineage>
</organism>
<accession>A0ABS5RRG3</accession>
<protein>
    <submittedName>
        <fullName evidence="9">Type VII secretion protein EccE</fullName>
    </submittedName>
</protein>
<keyword evidence="5 7" id="KW-1133">Transmembrane helix</keyword>
<evidence type="ECO:0000256" key="2">
    <source>
        <dbReference type="ARBA" id="ARBA00007759"/>
    </source>
</evidence>
<evidence type="ECO:0000259" key="8">
    <source>
        <dbReference type="Pfam" id="PF11203"/>
    </source>
</evidence>
<keyword evidence="3" id="KW-1003">Cell membrane</keyword>